<dbReference type="Proteomes" id="UP000307968">
    <property type="component" value="Chromosome"/>
</dbReference>
<dbReference type="AlphaFoldDB" id="A0A4U9I163"/>
<comment type="similarity">
    <text evidence="4">In the N-terminal section; belongs to the N-acetylglucosamine-1-phosphate uridyltransferase family.</text>
</comment>
<dbReference type="PANTHER" id="PTHR43584:SF3">
    <property type="entry name" value="BIFUNCTIONAL PROTEIN GLMU"/>
    <property type="match status" value="1"/>
</dbReference>
<evidence type="ECO:0000256" key="2">
    <source>
        <dbReference type="ARBA" id="ARBA00004496"/>
    </source>
</evidence>
<gene>
    <name evidence="18" type="primary">glmU_3</name>
    <name evidence="18" type="ORF">NCTC12971_05834</name>
</gene>
<evidence type="ECO:0000256" key="5">
    <source>
        <dbReference type="ARBA" id="ARBA00022490"/>
    </source>
</evidence>
<protein>
    <submittedName>
        <fullName evidence="18">Bifunctional protein GlmU</fullName>
    </submittedName>
</protein>
<comment type="subcellular location">
    <subcellularLocation>
        <location evidence="2">Cytoplasm</location>
    </subcellularLocation>
</comment>
<keyword evidence="7" id="KW-0548">Nucleotidyltransferase</keyword>
<reference evidence="18 19" key="1">
    <citation type="submission" date="2019-05" db="EMBL/GenBank/DDBJ databases">
        <authorList>
            <consortium name="Pathogen Informatics"/>
        </authorList>
    </citation>
    <scope>NUCLEOTIDE SEQUENCE [LARGE SCALE GENOMIC DNA]</scope>
    <source>
        <strain evidence="18 19">NCTC12971</strain>
    </source>
</reference>
<dbReference type="GO" id="GO:0003977">
    <property type="term" value="F:UDP-N-acetylglucosamine diphosphorylase activity"/>
    <property type="evidence" value="ECO:0007669"/>
    <property type="project" value="UniProtKB-EC"/>
</dbReference>
<evidence type="ECO:0000256" key="13">
    <source>
        <dbReference type="ARBA" id="ARBA00023315"/>
    </source>
</evidence>
<keyword evidence="9" id="KW-0677">Repeat</keyword>
<evidence type="ECO:0000313" key="18">
    <source>
        <dbReference type="EMBL" id="VTP68829.1"/>
    </source>
</evidence>
<evidence type="ECO:0000256" key="3">
    <source>
        <dbReference type="ARBA" id="ARBA00007707"/>
    </source>
</evidence>
<dbReference type="InterPro" id="IPR050065">
    <property type="entry name" value="GlmU-like"/>
</dbReference>
<keyword evidence="5" id="KW-0963">Cytoplasm</keyword>
<comment type="similarity">
    <text evidence="3">In the C-terminal section; belongs to the transferase hexapeptide repeat family.</text>
</comment>
<evidence type="ECO:0000256" key="9">
    <source>
        <dbReference type="ARBA" id="ARBA00022737"/>
    </source>
</evidence>
<evidence type="ECO:0000313" key="19">
    <source>
        <dbReference type="Proteomes" id="UP000307968"/>
    </source>
</evidence>
<name>A0A4U9I163_SERRU</name>
<evidence type="ECO:0000256" key="6">
    <source>
        <dbReference type="ARBA" id="ARBA00022679"/>
    </source>
</evidence>
<sequence length="108" mass="11258">MKKARLGVGSKAGHLSYLGDAEIGDDVNIGAGTITCNYDGANKHKTVIGDGVFVGSDTQLVAPVTVAKGATIAAGTTVTRNIAEDELVLSRVKQVHIQGWQRPTKAKK</sequence>
<accession>A0A4U9I163</accession>
<dbReference type="PANTHER" id="PTHR43584">
    <property type="entry name" value="NUCLEOTIDYL TRANSFERASE"/>
    <property type="match status" value="1"/>
</dbReference>
<dbReference type="GO" id="GO:0071555">
    <property type="term" value="P:cell wall organization"/>
    <property type="evidence" value="ECO:0007669"/>
    <property type="project" value="UniProtKB-KW"/>
</dbReference>
<comment type="catalytic activity">
    <reaction evidence="16">
        <text>N-acetyl-alpha-D-glucosamine 1-phosphate + UTP + H(+) = UDP-N-acetyl-alpha-D-glucosamine + diphosphate</text>
        <dbReference type="Rhea" id="RHEA:13509"/>
        <dbReference type="ChEBI" id="CHEBI:15378"/>
        <dbReference type="ChEBI" id="CHEBI:33019"/>
        <dbReference type="ChEBI" id="CHEBI:46398"/>
        <dbReference type="ChEBI" id="CHEBI:57705"/>
        <dbReference type="ChEBI" id="CHEBI:57776"/>
        <dbReference type="EC" id="2.7.7.23"/>
    </reaction>
</comment>
<dbReference type="GO" id="GO:0046872">
    <property type="term" value="F:metal ion binding"/>
    <property type="evidence" value="ECO:0007669"/>
    <property type="project" value="UniProtKB-KW"/>
</dbReference>
<evidence type="ECO:0000256" key="14">
    <source>
        <dbReference type="ARBA" id="ARBA00023316"/>
    </source>
</evidence>
<dbReference type="SUPFAM" id="SSF51161">
    <property type="entry name" value="Trimeric LpxA-like enzymes"/>
    <property type="match status" value="1"/>
</dbReference>
<proteinExistence type="inferred from homology"/>
<evidence type="ECO:0000256" key="15">
    <source>
        <dbReference type="ARBA" id="ARBA00048247"/>
    </source>
</evidence>
<dbReference type="GO" id="GO:0009252">
    <property type="term" value="P:peptidoglycan biosynthetic process"/>
    <property type="evidence" value="ECO:0007669"/>
    <property type="project" value="UniProtKB-KW"/>
</dbReference>
<dbReference type="GO" id="GO:0005737">
    <property type="term" value="C:cytoplasm"/>
    <property type="evidence" value="ECO:0007669"/>
    <property type="project" value="UniProtKB-SubCell"/>
</dbReference>
<dbReference type="InterPro" id="IPR018357">
    <property type="entry name" value="Hexapep_transf_CS"/>
</dbReference>
<keyword evidence="10" id="KW-0460">Magnesium</keyword>
<keyword evidence="8" id="KW-0479">Metal-binding</keyword>
<comment type="catalytic activity">
    <reaction evidence="15">
        <text>alpha-D-glucosamine 1-phosphate + acetyl-CoA = N-acetyl-alpha-D-glucosamine 1-phosphate + CoA + H(+)</text>
        <dbReference type="Rhea" id="RHEA:13725"/>
        <dbReference type="ChEBI" id="CHEBI:15378"/>
        <dbReference type="ChEBI" id="CHEBI:57287"/>
        <dbReference type="ChEBI" id="CHEBI:57288"/>
        <dbReference type="ChEBI" id="CHEBI:57776"/>
        <dbReference type="ChEBI" id="CHEBI:58516"/>
        <dbReference type="EC" id="2.3.1.157"/>
    </reaction>
</comment>
<keyword evidence="12" id="KW-0573">Peptidoglycan synthesis</keyword>
<evidence type="ECO:0000256" key="10">
    <source>
        <dbReference type="ARBA" id="ARBA00022842"/>
    </source>
</evidence>
<comment type="function">
    <text evidence="17">Catalyzes the last two sequential reactions in the de novo biosynthetic pathway for UDP-N-acetylglucosamine (UDP-GlcNAc). The C-terminal domain catalyzes the transfer of acetyl group from acetyl coenzyme A to glucosamine-1-phosphate (GlcN-1-P) to produce N-acetylglucosamine-1-phosphate (GlcNAc-1-P), which is converted into UDP-GlcNAc by the transfer of uridine 5-monophosphate (from uridine 5-triphosphate), a reaction catalyzed by the N-terminal domain.</text>
</comment>
<dbReference type="GO" id="GO:0019134">
    <property type="term" value="F:glucosamine-1-phosphate N-acetyltransferase activity"/>
    <property type="evidence" value="ECO:0007669"/>
    <property type="project" value="UniProtKB-EC"/>
</dbReference>
<dbReference type="PROSITE" id="PS00101">
    <property type="entry name" value="HEXAPEP_TRANSFERASES"/>
    <property type="match status" value="1"/>
</dbReference>
<evidence type="ECO:0000256" key="7">
    <source>
        <dbReference type="ARBA" id="ARBA00022695"/>
    </source>
</evidence>
<dbReference type="EMBL" id="LR590463">
    <property type="protein sequence ID" value="VTP68829.1"/>
    <property type="molecule type" value="Genomic_DNA"/>
</dbReference>
<dbReference type="Pfam" id="PF00132">
    <property type="entry name" value="Hexapep"/>
    <property type="match status" value="1"/>
</dbReference>
<evidence type="ECO:0000256" key="1">
    <source>
        <dbReference type="ARBA" id="ARBA00001946"/>
    </source>
</evidence>
<dbReference type="InterPro" id="IPR011004">
    <property type="entry name" value="Trimer_LpxA-like_sf"/>
</dbReference>
<organism evidence="18 19">
    <name type="scientific">Serratia rubidaea</name>
    <name type="common">Serratia marinorubra</name>
    <dbReference type="NCBI Taxonomy" id="61652"/>
    <lineage>
        <taxon>Bacteria</taxon>
        <taxon>Pseudomonadati</taxon>
        <taxon>Pseudomonadota</taxon>
        <taxon>Gammaproteobacteria</taxon>
        <taxon>Enterobacterales</taxon>
        <taxon>Yersiniaceae</taxon>
        <taxon>Serratia</taxon>
    </lineage>
</organism>
<keyword evidence="11" id="KW-0133">Cell shape</keyword>
<evidence type="ECO:0000256" key="12">
    <source>
        <dbReference type="ARBA" id="ARBA00022984"/>
    </source>
</evidence>
<evidence type="ECO:0000256" key="8">
    <source>
        <dbReference type="ARBA" id="ARBA00022723"/>
    </source>
</evidence>
<evidence type="ECO:0000256" key="11">
    <source>
        <dbReference type="ARBA" id="ARBA00022960"/>
    </source>
</evidence>
<keyword evidence="6" id="KW-0808">Transferase</keyword>
<evidence type="ECO:0000256" key="4">
    <source>
        <dbReference type="ARBA" id="ARBA00007947"/>
    </source>
</evidence>
<keyword evidence="13" id="KW-0012">Acyltransferase</keyword>
<evidence type="ECO:0000256" key="16">
    <source>
        <dbReference type="ARBA" id="ARBA00048493"/>
    </source>
</evidence>
<dbReference type="InterPro" id="IPR001451">
    <property type="entry name" value="Hexapep"/>
</dbReference>
<evidence type="ECO:0000256" key="17">
    <source>
        <dbReference type="ARBA" id="ARBA00049628"/>
    </source>
</evidence>
<dbReference type="Gene3D" id="2.160.10.10">
    <property type="entry name" value="Hexapeptide repeat proteins"/>
    <property type="match status" value="1"/>
</dbReference>
<comment type="cofactor">
    <cofactor evidence="1">
        <name>Mg(2+)</name>
        <dbReference type="ChEBI" id="CHEBI:18420"/>
    </cofactor>
</comment>
<dbReference type="GO" id="GO:0008360">
    <property type="term" value="P:regulation of cell shape"/>
    <property type="evidence" value="ECO:0007669"/>
    <property type="project" value="UniProtKB-KW"/>
</dbReference>
<keyword evidence="14" id="KW-0961">Cell wall biogenesis/degradation</keyword>